<dbReference type="InterPro" id="IPR000408">
    <property type="entry name" value="Reg_chr_condens"/>
</dbReference>
<reference evidence="1 2" key="1">
    <citation type="submission" date="2021-03" db="EMBL/GenBank/DDBJ databases">
        <title>Genomic Encyclopedia of Type Strains, Phase IV (KMG-IV): sequencing the most valuable type-strain genomes for metagenomic binning, comparative biology and taxonomic classification.</title>
        <authorList>
            <person name="Goeker M."/>
        </authorList>
    </citation>
    <scope>NUCLEOTIDE SEQUENCE [LARGE SCALE GENOMIC DNA]</scope>
    <source>
        <strain evidence="1 2">DSM 24950</strain>
    </source>
</reference>
<dbReference type="SUPFAM" id="SSF50985">
    <property type="entry name" value="RCC1/BLIP-II"/>
    <property type="match status" value="1"/>
</dbReference>
<sequence length="405" mass="45147">MGLWNGLSNCYLKKGEMKILKLKCWSKRIVQSAAVLSVLSLAVVTPLSVFATDELGKNEPRIVQVNNPNFPVALDEQGNVWCFAWHAISVKDGFFTNLMIKTPDIKDVKSISQNGGMILALKKDGTVWTIEKLGVKSNLNEHASVKLGEQIPNLKDIVKVDVAGMIGMAIDKHGKVWMFEAAPGMLKDDPIYASLKSEPIQIEGLEHVTDMLISYDLTFLKEDGSVWNYDGYVSRPSANWSFYDSIRDVKPVQFKNLKDIVKLGGDHYALDKDGSVWTWGRTILSKDQDGLAEVPSAPYRMDGLTDVVDFASGNDHALFVKKDGTVWGLGYFIEKWGALGAKPERVWKDLFQLEGIENAASVKISILSGDLTTESVIKKDGTVWMWGIDQFLDLVKKPQQVEFRN</sequence>
<dbReference type="RefSeq" id="WP_209856360.1">
    <property type="nucleotide sequence ID" value="NZ_JAGGKV010000044.1"/>
</dbReference>
<evidence type="ECO:0000313" key="1">
    <source>
        <dbReference type="EMBL" id="MBP1967840.1"/>
    </source>
</evidence>
<name>A0ABS4IA83_9BACL</name>
<proteinExistence type="predicted"/>
<evidence type="ECO:0000313" key="2">
    <source>
        <dbReference type="Proteomes" id="UP001519344"/>
    </source>
</evidence>
<accession>A0ABS4IA83</accession>
<dbReference type="PROSITE" id="PS50012">
    <property type="entry name" value="RCC1_3"/>
    <property type="match status" value="1"/>
</dbReference>
<gene>
    <name evidence="1" type="ORF">J2Z65_007122</name>
</gene>
<dbReference type="Gene3D" id="2.130.10.30">
    <property type="entry name" value="Regulator of chromosome condensation 1/beta-lactamase-inhibitor protein II"/>
    <property type="match status" value="2"/>
</dbReference>
<dbReference type="PANTHER" id="PTHR45982:SF1">
    <property type="entry name" value="REGULATOR OF CHROMOSOME CONDENSATION"/>
    <property type="match status" value="1"/>
</dbReference>
<keyword evidence="2" id="KW-1185">Reference proteome</keyword>
<dbReference type="EMBL" id="JAGGKV010000044">
    <property type="protein sequence ID" value="MBP1967840.1"/>
    <property type="molecule type" value="Genomic_DNA"/>
</dbReference>
<organism evidence="1 2">
    <name type="scientific">Paenibacillus aceris</name>
    <dbReference type="NCBI Taxonomy" id="869555"/>
    <lineage>
        <taxon>Bacteria</taxon>
        <taxon>Bacillati</taxon>
        <taxon>Bacillota</taxon>
        <taxon>Bacilli</taxon>
        <taxon>Bacillales</taxon>
        <taxon>Paenibacillaceae</taxon>
        <taxon>Paenibacillus</taxon>
    </lineage>
</organism>
<comment type="caution">
    <text evidence="1">The sequence shown here is derived from an EMBL/GenBank/DDBJ whole genome shotgun (WGS) entry which is preliminary data.</text>
</comment>
<dbReference type="Proteomes" id="UP001519344">
    <property type="component" value="Unassembled WGS sequence"/>
</dbReference>
<dbReference type="InterPro" id="IPR051553">
    <property type="entry name" value="Ran_GTPase-activating"/>
</dbReference>
<dbReference type="InterPro" id="IPR009091">
    <property type="entry name" value="RCC1/BLIP-II"/>
</dbReference>
<dbReference type="PANTHER" id="PTHR45982">
    <property type="entry name" value="REGULATOR OF CHROMOSOME CONDENSATION"/>
    <property type="match status" value="1"/>
</dbReference>
<protein>
    <submittedName>
        <fullName evidence="1">Alpha-tubulin suppressor-like RCC1 family protein</fullName>
    </submittedName>
</protein>